<protein>
    <recommendedName>
        <fullName evidence="5">5-formyltetrahydrofolate cyclo-ligase</fullName>
        <ecNumber evidence="5">6.3.3.2</ecNumber>
    </recommendedName>
</protein>
<dbReference type="EMBL" id="JADEYC010000009">
    <property type="protein sequence ID" value="MBE9373930.1"/>
    <property type="molecule type" value="Genomic_DNA"/>
</dbReference>
<gene>
    <name evidence="6" type="ORF">IQ251_05655</name>
</gene>
<dbReference type="NCBIfam" id="TIGR02727">
    <property type="entry name" value="MTHFS_bact"/>
    <property type="match status" value="1"/>
</dbReference>
<comment type="caution">
    <text evidence="6">The sequence shown here is derived from an EMBL/GenBank/DDBJ whole genome shotgun (WGS) entry which is preliminary data.</text>
</comment>
<keyword evidence="5" id="KW-0460">Magnesium</keyword>
<name>A0A929B8S6_9PSEU</name>
<dbReference type="PANTHER" id="PTHR23407">
    <property type="entry name" value="ATPASE INHIBITOR/5-FORMYLTETRAHYDROFOLATE CYCLO-LIGASE"/>
    <property type="match status" value="1"/>
</dbReference>
<comment type="cofactor">
    <cofactor evidence="5">
        <name>Mg(2+)</name>
        <dbReference type="ChEBI" id="CHEBI:18420"/>
    </cofactor>
</comment>
<feature type="binding site" evidence="4">
    <location>
        <position position="62"/>
    </location>
    <ligand>
        <name>substrate</name>
    </ligand>
</feature>
<feature type="binding site" evidence="4">
    <location>
        <position position="57"/>
    </location>
    <ligand>
        <name>substrate</name>
    </ligand>
</feature>
<organism evidence="6 7">
    <name type="scientific">Saccharopolyspora montiporae</name>
    <dbReference type="NCBI Taxonomy" id="2781240"/>
    <lineage>
        <taxon>Bacteria</taxon>
        <taxon>Bacillati</taxon>
        <taxon>Actinomycetota</taxon>
        <taxon>Actinomycetes</taxon>
        <taxon>Pseudonocardiales</taxon>
        <taxon>Pseudonocardiaceae</taxon>
        <taxon>Saccharopolyspora</taxon>
    </lineage>
</organism>
<proteinExistence type="inferred from homology"/>
<dbReference type="PIRSF" id="PIRSF006806">
    <property type="entry name" value="FTHF_cligase"/>
    <property type="match status" value="1"/>
</dbReference>
<dbReference type="GO" id="GO:0035999">
    <property type="term" value="P:tetrahydrofolate interconversion"/>
    <property type="evidence" value="ECO:0007669"/>
    <property type="project" value="TreeGrafter"/>
</dbReference>
<keyword evidence="7" id="KW-1185">Reference proteome</keyword>
<keyword evidence="5" id="KW-0479">Metal-binding</keyword>
<dbReference type="AlphaFoldDB" id="A0A929B8S6"/>
<evidence type="ECO:0000256" key="1">
    <source>
        <dbReference type="ARBA" id="ARBA00010638"/>
    </source>
</evidence>
<evidence type="ECO:0000256" key="4">
    <source>
        <dbReference type="PIRSR" id="PIRSR006806-1"/>
    </source>
</evidence>
<dbReference type="GO" id="GO:0046872">
    <property type="term" value="F:metal ion binding"/>
    <property type="evidence" value="ECO:0007669"/>
    <property type="project" value="UniProtKB-KW"/>
</dbReference>
<dbReference type="RefSeq" id="WP_193927382.1">
    <property type="nucleotide sequence ID" value="NZ_JADEYC010000009.1"/>
</dbReference>
<dbReference type="GO" id="GO:0009396">
    <property type="term" value="P:folic acid-containing compound biosynthetic process"/>
    <property type="evidence" value="ECO:0007669"/>
    <property type="project" value="TreeGrafter"/>
</dbReference>
<feature type="binding site" evidence="4">
    <location>
        <begin position="11"/>
        <end position="15"/>
    </location>
    <ligand>
        <name>ATP</name>
        <dbReference type="ChEBI" id="CHEBI:30616"/>
    </ligand>
</feature>
<keyword evidence="6" id="KW-0436">Ligase</keyword>
<dbReference type="PANTHER" id="PTHR23407:SF1">
    <property type="entry name" value="5-FORMYLTETRAHYDROFOLATE CYCLO-LIGASE"/>
    <property type="match status" value="1"/>
</dbReference>
<dbReference type="Gene3D" id="3.40.50.10420">
    <property type="entry name" value="NagB/RpiA/CoA transferase-like"/>
    <property type="match status" value="1"/>
</dbReference>
<evidence type="ECO:0000256" key="2">
    <source>
        <dbReference type="ARBA" id="ARBA00022741"/>
    </source>
</evidence>
<comment type="similarity">
    <text evidence="1 5">Belongs to the 5-formyltetrahydrofolate cyclo-ligase family.</text>
</comment>
<feature type="binding site" evidence="4">
    <location>
        <begin position="140"/>
        <end position="148"/>
    </location>
    <ligand>
        <name>ATP</name>
        <dbReference type="ChEBI" id="CHEBI:30616"/>
    </ligand>
</feature>
<keyword evidence="3 4" id="KW-0067">ATP-binding</keyword>
<dbReference type="GO" id="GO:0005524">
    <property type="term" value="F:ATP binding"/>
    <property type="evidence" value="ECO:0007669"/>
    <property type="project" value="UniProtKB-KW"/>
</dbReference>
<evidence type="ECO:0000256" key="5">
    <source>
        <dbReference type="RuleBase" id="RU361279"/>
    </source>
</evidence>
<dbReference type="Pfam" id="PF01812">
    <property type="entry name" value="5-FTHF_cyc-lig"/>
    <property type="match status" value="1"/>
</dbReference>
<evidence type="ECO:0000313" key="7">
    <source>
        <dbReference type="Proteomes" id="UP000598360"/>
    </source>
</evidence>
<dbReference type="SUPFAM" id="SSF100950">
    <property type="entry name" value="NagB/RpiA/CoA transferase-like"/>
    <property type="match status" value="1"/>
</dbReference>
<dbReference type="GO" id="GO:0030272">
    <property type="term" value="F:5-formyltetrahydrofolate cyclo-ligase activity"/>
    <property type="evidence" value="ECO:0007669"/>
    <property type="project" value="UniProtKB-EC"/>
</dbReference>
<dbReference type="InterPro" id="IPR002698">
    <property type="entry name" value="FTHF_cligase"/>
</dbReference>
<sequence>MSTSEPIRTTKDGWRRELLGQRRALSTTTLSTEAAALLRGVRDLVEQRGTGTVAAYVPVGPEPGSAQLPQVLHEAGCAVLLPVVDGRQPLDWARYTGPESLREARMGLLEPAGERLGQHAIGTADLVLVPALGVDRRGVRLGRGAGYYDRSLPSAAAGVELVAVVRDAEFVEELPGEEHDVRMTAVLTPQAGFAPLPAAAR</sequence>
<accession>A0A929B8S6</accession>
<evidence type="ECO:0000313" key="6">
    <source>
        <dbReference type="EMBL" id="MBE9373930.1"/>
    </source>
</evidence>
<dbReference type="InterPro" id="IPR037171">
    <property type="entry name" value="NagB/RpiA_transferase-like"/>
</dbReference>
<dbReference type="InterPro" id="IPR024185">
    <property type="entry name" value="FTHF_cligase-like_sf"/>
</dbReference>
<dbReference type="EC" id="6.3.3.2" evidence="5"/>
<reference evidence="6" key="1">
    <citation type="submission" date="2020-10" db="EMBL/GenBank/DDBJ databases">
        <title>Diversity and distribution of actinomycetes associated with coral in the coast of Hainan.</title>
        <authorList>
            <person name="Li F."/>
        </authorList>
    </citation>
    <scope>NUCLEOTIDE SEQUENCE</scope>
    <source>
        <strain evidence="6">HNM0983</strain>
    </source>
</reference>
<evidence type="ECO:0000256" key="3">
    <source>
        <dbReference type="ARBA" id="ARBA00022840"/>
    </source>
</evidence>
<keyword evidence="2 4" id="KW-0547">Nucleotide-binding</keyword>
<dbReference type="Proteomes" id="UP000598360">
    <property type="component" value="Unassembled WGS sequence"/>
</dbReference>
<comment type="catalytic activity">
    <reaction evidence="5">
        <text>(6S)-5-formyl-5,6,7,8-tetrahydrofolate + ATP = (6R)-5,10-methenyltetrahydrofolate + ADP + phosphate</text>
        <dbReference type="Rhea" id="RHEA:10488"/>
        <dbReference type="ChEBI" id="CHEBI:30616"/>
        <dbReference type="ChEBI" id="CHEBI:43474"/>
        <dbReference type="ChEBI" id="CHEBI:57455"/>
        <dbReference type="ChEBI" id="CHEBI:57457"/>
        <dbReference type="ChEBI" id="CHEBI:456216"/>
        <dbReference type="EC" id="6.3.3.2"/>
    </reaction>
</comment>